<evidence type="ECO:0000259" key="2">
    <source>
        <dbReference type="Pfam" id="PF14657"/>
    </source>
</evidence>
<keyword evidence="1" id="KW-0238">DNA-binding</keyword>
<dbReference type="InterPro" id="IPR028259">
    <property type="entry name" value="AP2-like_int_N"/>
</dbReference>
<dbReference type="InterPro" id="IPR010998">
    <property type="entry name" value="Integrase_recombinase_N"/>
</dbReference>
<dbReference type="SUPFAM" id="SSF56349">
    <property type="entry name" value="DNA breaking-rejoining enzymes"/>
    <property type="match status" value="1"/>
</dbReference>
<dbReference type="Pfam" id="PF14657">
    <property type="entry name" value="Arm-DNA-bind_4"/>
    <property type="match status" value="1"/>
</dbReference>
<evidence type="ECO:0000313" key="5">
    <source>
        <dbReference type="Proteomes" id="UP000051576"/>
    </source>
</evidence>
<sequence length="202" mass="24162">MEAFSMAQVFKYKNKRTNKTMYAFKVYLGKDPLTGKRKETTRRGFKTKKEAQEAISLLKIQYKNGEYKTNNCNIKTFDELFKIWFESYKNTVKYSTATDTWWYYKRYIKPTFKNIKINKINVAFCQKCVNSWHEKYRAYRRIKNLAAQIINYAISLELIDSNPMKKVILPKPKLKKEKKNFYEKKSCNIFLNVLKTLATNVI</sequence>
<evidence type="ECO:0008006" key="6">
    <source>
        <dbReference type="Google" id="ProtNLM"/>
    </source>
</evidence>
<comment type="caution">
    <text evidence="4">The sequence shown here is derived from an EMBL/GenBank/DDBJ whole genome shotgun (WGS) entry which is preliminary data.</text>
</comment>
<evidence type="ECO:0000256" key="1">
    <source>
        <dbReference type="ARBA" id="ARBA00023125"/>
    </source>
</evidence>
<dbReference type="InterPro" id="IPR011010">
    <property type="entry name" value="DNA_brk_join_enz"/>
</dbReference>
<evidence type="ECO:0000259" key="3">
    <source>
        <dbReference type="Pfam" id="PF14659"/>
    </source>
</evidence>
<dbReference type="Proteomes" id="UP000051576">
    <property type="component" value="Unassembled WGS sequence"/>
</dbReference>
<dbReference type="EMBL" id="AYYX01000068">
    <property type="protein sequence ID" value="KRM84906.1"/>
    <property type="molecule type" value="Genomic_DNA"/>
</dbReference>
<dbReference type="OrthoDB" id="9803188at2"/>
<accession>A0A0R2C140</accession>
<reference evidence="4 5" key="1">
    <citation type="journal article" date="2015" name="Genome Announc.">
        <title>Expanding the biotechnology potential of lactobacilli through comparative genomics of 213 strains and associated genera.</title>
        <authorList>
            <person name="Sun Z."/>
            <person name="Harris H.M."/>
            <person name="McCann A."/>
            <person name="Guo C."/>
            <person name="Argimon S."/>
            <person name="Zhang W."/>
            <person name="Yang X."/>
            <person name="Jeffery I.B."/>
            <person name="Cooney J.C."/>
            <person name="Kagawa T.F."/>
            <person name="Liu W."/>
            <person name="Song Y."/>
            <person name="Salvetti E."/>
            <person name="Wrobel A."/>
            <person name="Rasinkangas P."/>
            <person name="Parkhill J."/>
            <person name="Rea M.C."/>
            <person name="O'Sullivan O."/>
            <person name="Ritari J."/>
            <person name="Douillard F.P."/>
            <person name="Paul Ross R."/>
            <person name="Yang R."/>
            <person name="Briner A.E."/>
            <person name="Felis G.E."/>
            <person name="de Vos W.M."/>
            <person name="Barrangou R."/>
            <person name="Klaenhammer T.R."/>
            <person name="Caufield P.W."/>
            <person name="Cui Y."/>
            <person name="Zhang H."/>
            <person name="O'Toole P.W."/>
        </authorList>
    </citation>
    <scope>NUCLEOTIDE SEQUENCE [LARGE SCALE GENOMIC DNA]</scope>
    <source>
        <strain evidence="4 5">DSM 20605</strain>
    </source>
</reference>
<keyword evidence="5" id="KW-1185">Reference proteome</keyword>
<proteinExistence type="predicted"/>
<evidence type="ECO:0000313" key="4">
    <source>
        <dbReference type="EMBL" id="KRM84906.1"/>
    </source>
</evidence>
<organism evidence="4 5">
    <name type="scientific">Liquorilactobacillus vini DSM 20605</name>
    <dbReference type="NCBI Taxonomy" id="1133569"/>
    <lineage>
        <taxon>Bacteria</taxon>
        <taxon>Bacillati</taxon>
        <taxon>Bacillota</taxon>
        <taxon>Bacilli</taxon>
        <taxon>Lactobacillales</taxon>
        <taxon>Lactobacillaceae</taxon>
        <taxon>Liquorilactobacillus</taxon>
    </lineage>
</organism>
<dbReference type="STRING" id="1133569.FD21_GL001863"/>
<protein>
    <recommendedName>
        <fullName evidence="6">AP2-like integrase N-terminal domain-containing protein</fullName>
    </recommendedName>
</protein>
<dbReference type="Gene3D" id="1.10.150.130">
    <property type="match status" value="1"/>
</dbReference>
<dbReference type="PATRIC" id="fig|1133569.4.peg.2017"/>
<dbReference type="InterPro" id="IPR004107">
    <property type="entry name" value="Integrase_SAM-like_N"/>
</dbReference>
<gene>
    <name evidence="4" type="ORF">FD21_GL001863</name>
</gene>
<dbReference type="eggNOG" id="COG0582">
    <property type="taxonomic scope" value="Bacteria"/>
</dbReference>
<dbReference type="GO" id="GO:0003677">
    <property type="term" value="F:DNA binding"/>
    <property type="evidence" value="ECO:0007669"/>
    <property type="project" value="UniProtKB-KW"/>
</dbReference>
<dbReference type="Pfam" id="PF14659">
    <property type="entry name" value="Phage_int_SAM_3"/>
    <property type="match status" value="1"/>
</dbReference>
<feature type="domain" description="Integrase SAM-like N-terminal" evidence="3">
    <location>
        <begin position="76"/>
        <end position="132"/>
    </location>
</feature>
<dbReference type="AlphaFoldDB" id="A0A0R2C140"/>
<name>A0A0R2C140_9LACO</name>
<feature type="domain" description="AP2-like integrase N-terminal" evidence="2">
    <location>
        <begin position="22"/>
        <end position="65"/>
    </location>
</feature>
<dbReference type="GO" id="GO:0015074">
    <property type="term" value="P:DNA integration"/>
    <property type="evidence" value="ECO:0007669"/>
    <property type="project" value="InterPro"/>
</dbReference>